<dbReference type="PRINTS" id="PR00834">
    <property type="entry name" value="PROTEASES2C"/>
</dbReference>
<accession>A0A953IE66</accession>
<keyword evidence="4" id="KW-1133">Transmembrane helix</keyword>
<dbReference type="InterPro" id="IPR009003">
    <property type="entry name" value="Peptidase_S1_PA"/>
</dbReference>
<feature type="domain" description="Zinc-ribbon" evidence="5">
    <location>
        <begin position="7"/>
        <end position="28"/>
    </location>
</feature>
<evidence type="ECO:0000256" key="4">
    <source>
        <dbReference type="SAM" id="Phobius"/>
    </source>
</evidence>
<comment type="caution">
    <text evidence="7">The sequence shown here is derived from an EMBL/GenBank/DDBJ whole genome shotgun (WGS) entry which is preliminary data.</text>
</comment>
<dbReference type="GO" id="GO:0006508">
    <property type="term" value="P:proteolysis"/>
    <property type="evidence" value="ECO:0007669"/>
    <property type="project" value="InterPro"/>
</dbReference>
<name>A0A953IE66_SYMTR</name>
<keyword evidence="4" id="KW-0472">Membrane</keyword>
<dbReference type="PANTHER" id="PTHR47151:SF2">
    <property type="entry name" value="AMINO ACID BINDING PROTEIN"/>
    <property type="match status" value="1"/>
</dbReference>
<evidence type="ECO:0000313" key="7">
    <source>
        <dbReference type="EMBL" id="MBY6276730.1"/>
    </source>
</evidence>
<dbReference type="PANTHER" id="PTHR47151">
    <property type="entry name" value="LEU/ILE/VAL-BINDING ABC TRANSPORTER SUBUNIT"/>
    <property type="match status" value="1"/>
</dbReference>
<feature type="domain" description="Leucine-binding protein" evidence="6">
    <location>
        <begin position="319"/>
        <end position="657"/>
    </location>
</feature>
<comment type="similarity">
    <text evidence="1">Belongs to the leucine-binding protein family.</text>
</comment>
<feature type="transmembrane region" description="Helical" evidence="4">
    <location>
        <begin position="46"/>
        <end position="67"/>
    </location>
</feature>
<dbReference type="Gene3D" id="2.40.10.10">
    <property type="entry name" value="Trypsin-like serine proteases"/>
    <property type="match status" value="2"/>
</dbReference>
<feature type="region of interest" description="Disordered" evidence="3">
    <location>
        <begin position="77"/>
        <end position="113"/>
    </location>
</feature>
<dbReference type="CDD" id="cd06342">
    <property type="entry name" value="PBP1_ABC_LIVBP-like"/>
    <property type="match status" value="1"/>
</dbReference>
<dbReference type="SUPFAM" id="SSF50494">
    <property type="entry name" value="Trypsin-like serine proteases"/>
    <property type="match status" value="1"/>
</dbReference>
<dbReference type="InterPro" id="IPR028081">
    <property type="entry name" value="Leu-bd"/>
</dbReference>
<dbReference type="Gene3D" id="3.40.50.2300">
    <property type="match status" value="2"/>
</dbReference>
<evidence type="ECO:0000259" key="5">
    <source>
        <dbReference type="Pfam" id="PF13240"/>
    </source>
</evidence>
<dbReference type="SUPFAM" id="SSF53822">
    <property type="entry name" value="Periplasmic binding protein-like I"/>
    <property type="match status" value="1"/>
</dbReference>
<evidence type="ECO:0000256" key="1">
    <source>
        <dbReference type="ARBA" id="ARBA00010062"/>
    </source>
</evidence>
<dbReference type="Pfam" id="PF13365">
    <property type="entry name" value="Trypsin_2"/>
    <property type="match status" value="1"/>
</dbReference>
<sequence>MQHSSRCPYCGAAVSPSANYCDSCGTPLKAQPNAPARRRGRTTGRVAVWVLALVLAAFFGTGVLGGFRAHAGRWPWSPPDPAAASPAGPDSAPDETDPGEPEDRPPAVPPERLLRPIVTIQVRGAQGSRVGTGFLIDTGGHIVTNAHVVDGYRECVTVIDDNGTTHQGSVAGLDRNRDVALITVPTLARWPDVLSLSDRSVAAGDAVYAWGRAKGSAGKAAVPAVVTETGHSRRIEGRYYADLIVFRGAEVTHGSSGSPLLDPDTGEVVGIITAGADNGLGFAVPVAEAVERLIQRWVAQPAPSGCAAAPEGDATPLVLAAVVPLSGAHGAWGLDLANGVELALRDMEADLLRVGYQVSLARYDDQGRPEEAAAHAQSVAYDQGVIGVVGSFTGEATLALAEGLRDSGLVLVAPTARSEDLVQEGWPHVNRLVAHRARLESAAAAFAKARLGVRSVLLLLDGSEEAERRAATFSTAAEIMGLPIAGRIVVPAEVSGSALAAAVRAYAPEAVFYAGSGQTGFAAVKALREAGVDLPVVGGVELYNPAFETMAGTGWRNIYFTHFTQGNDARFMRHFEAILGKPTRGYGMFGYDAARVILEALVSYGEEHPGQVPDRVELAARVRATRGLKGWSTQVSFDPATGENQAARVYFFEWVDGRYELQH</sequence>
<gene>
    <name evidence="7" type="ORF">CWE10_11065</name>
</gene>
<feature type="compositionally biased region" description="Low complexity" evidence="3">
    <location>
        <begin position="82"/>
        <end position="91"/>
    </location>
</feature>
<dbReference type="Pfam" id="PF13240">
    <property type="entry name" value="Zn_Ribbon_1"/>
    <property type="match status" value="1"/>
</dbReference>
<dbReference type="RefSeq" id="WP_273379802.1">
    <property type="nucleotide sequence ID" value="NZ_PIUK01000104.1"/>
</dbReference>
<dbReference type="GO" id="GO:0004252">
    <property type="term" value="F:serine-type endopeptidase activity"/>
    <property type="evidence" value="ECO:0007669"/>
    <property type="project" value="InterPro"/>
</dbReference>
<dbReference type="InterPro" id="IPR001940">
    <property type="entry name" value="Peptidase_S1C"/>
</dbReference>
<evidence type="ECO:0000259" key="6">
    <source>
        <dbReference type="Pfam" id="PF13458"/>
    </source>
</evidence>
<proteinExistence type="inferred from homology"/>
<organism evidence="7 8">
    <name type="scientific">Symbiobacterium thermophilum</name>
    <dbReference type="NCBI Taxonomy" id="2734"/>
    <lineage>
        <taxon>Bacteria</taxon>
        <taxon>Bacillati</taxon>
        <taxon>Bacillota</taxon>
        <taxon>Clostridia</taxon>
        <taxon>Eubacteriales</taxon>
        <taxon>Symbiobacteriaceae</taxon>
        <taxon>Symbiobacterium</taxon>
    </lineage>
</organism>
<keyword evidence="4" id="KW-0812">Transmembrane</keyword>
<evidence type="ECO:0000313" key="8">
    <source>
        <dbReference type="Proteomes" id="UP000732377"/>
    </source>
</evidence>
<reference evidence="7" key="1">
    <citation type="submission" date="2017-11" db="EMBL/GenBank/DDBJ databases">
        <title>Three new genomes from thermophilic consortium.</title>
        <authorList>
            <person name="Quaggio R."/>
            <person name="Amgarten D."/>
            <person name="Setubal J.C."/>
        </authorList>
    </citation>
    <scope>NUCLEOTIDE SEQUENCE</scope>
    <source>
        <strain evidence="7">ZCTH01-B2</strain>
    </source>
</reference>
<dbReference type="Proteomes" id="UP000732377">
    <property type="component" value="Unassembled WGS sequence"/>
</dbReference>
<dbReference type="InterPro" id="IPR026870">
    <property type="entry name" value="Zinc_ribbon_dom"/>
</dbReference>
<dbReference type="InterPro" id="IPR028082">
    <property type="entry name" value="Peripla_BP_I"/>
</dbReference>
<evidence type="ECO:0000256" key="3">
    <source>
        <dbReference type="SAM" id="MobiDB-lite"/>
    </source>
</evidence>
<evidence type="ECO:0000256" key="2">
    <source>
        <dbReference type="ARBA" id="ARBA00022729"/>
    </source>
</evidence>
<dbReference type="InterPro" id="IPR043504">
    <property type="entry name" value="Peptidase_S1_PA_chymotrypsin"/>
</dbReference>
<keyword evidence="2" id="KW-0732">Signal</keyword>
<dbReference type="Pfam" id="PF13458">
    <property type="entry name" value="Peripla_BP_6"/>
    <property type="match status" value="1"/>
</dbReference>
<dbReference type="AlphaFoldDB" id="A0A953IE66"/>
<dbReference type="EMBL" id="PIUK01000104">
    <property type="protein sequence ID" value="MBY6276730.1"/>
    <property type="molecule type" value="Genomic_DNA"/>
</dbReference>
<protein>
    <submittedName>
        <fullName evidence="7">Uncharacterized protein</fullName>
    </submittedName>
</protein>